<feature type="region of interest" description="Disordered" evidence="2">
    <location>
        <begin position="103"/>
        <end position="122"/>
    </location>
</feature>
<dbReference type="EMBL" id="SWJQ01000026">
    <property type="protein sequence ID" value="TRZ25408.1"/>
    <property type="molecule type" value="Genomic_DNA"/>
</dbReference>
<feature type="coiled-coil region" evidence="1">
    <location>
        <begin position="25"/>
        <end position="57"/>
    </location>
</feature>
<name>A0A8K1GW12_9PASS</name>
<accession>A0A8K1GW12</accession>
<dbReference type="Gene3D" id="1.10.1410.40">
    <property type="match status" value="1"/>
</dbReference>
<dbReference type="InterPro" id="IPR026250">
    <property type="entry name" value="ITPRIP-like"/>
</dbReference>
<dbReference type="PANTHER" id="PTHR10656:SF40">
    <property type="entry name" value="INOSITOL 1,4,5-TRISPHOSPHATE RECEPTOR-INTERACTING PROTEIN-LIKE 1"/>
    <property type="match status" value="1"/>
</dbReference>
<evidence type="ECO:0000256" key="2">
    <source>
        <dbReference type="SAM" id="MobiDB-lite"/>
    </source>
</evidence>
<evidence type="ECO:0000313" key="4">
    <source>
        <dbReference type="EMBL" id="TRZ25408.1"/>
    </source>
</evidence>
<dbReference type="InterPro" id="IPR024810">
    <property type="entry name" value="MAB21L/cGLR"/>
</dbReference>
<keyword evidence="3" id="KW-0472">Membrane</keyword>
<evidence type="ECO:0000256" key="1">
    <source>
        <dbReference type="SAM" id="Coils"/>
    </source>
</evidence>
<proteinExistence type="predicted"/>
<feature type="compositionally biased region" description="Basic and acidic residues" evidence="2">
    <location>
        <begin position="103"/>
        <end position="113"/>
    </location>
</feature>
<feature type="transmembrane region" description="Helical" evidence="3">
    <location>
        <begin position="219"/>
        <end position="236"/>
    </location>
</feature>
<evidence type="ECO:0000313" key="5">
    <source>
        <dbReference type="Proteomes" id="UP000796761"/>
    </source>
</evidence>
<evidence type="ECO:0008006" key="6">
    <source>
        <dbReference type="Google" id="ProtNLM"/>
    </source>
</evidence>
<protein>
    <recommendedName>
        <fullName evidence="6">Mab-21-like HhH/H2TH-like domain-containing protein</fullName>
    </recommendedName>
</protein>
<dbReference type="OrthoDB" id="9034619at2759"/>
<keyword evidence="3" id="KW-1133">Transmembrane helix</keyword>
<feature type="transmembrane region" description="Helical" evidence="3">
    <location>
        <begin position="74"/>
        <end position="93"/>
    </location>
</feature>
<gene>
    <name evidence="4" type="ORF">HGM15179_001726</name>
</gene>
<keyword evidence="3" id="KW-0812">Transmembrane</keyword>
<dbReference type="PANTHER" id="PTHR10656">
    <property type="entry name" value="CELL FATE DETERMINING PROTEIN MAB21-RELATED"/>
    <property type="match status" value="1"/>
</dbReference>
<feature type="compositionally biased region" description="Basic and acidic residues" evidence="2">
    <location>
        <begin position="247"/>
        <end position="256"/>
    </location>
</feature>
<keyword evidence="1" id="KW-0175">Coiled coil</keyword>
<reference evidence="4" key="1">
    <citation type="submission" date="2019-04" db="EMBL/GenBank/DDBJ databases">
        <title>Genome assembly of Zosterops borbonicus 15179.</title>
        <authorList>
            <person name="Leroy T."/>
            <person name="Anselmetti Y."/>
            <person name="Tilak M.-K."/>
            <person name="Nabholz B."/>
        </authorList>
    </citation>
    <scope>NUCLEOTIDE SEQUENCE</scope>
    <source>
        <strain evidence="4">HGM_15179</strain>
        <tissue evidence="4">Muscle</tissue>
    </source>
</reference>
<dbReference type="GO" id="GO:0016020">
    <property type="term" value="C:membrane"/>
    <property type="evidence" value="ECO:0007669"/>
    <property type="project" value="TreeGrafter"/>
</dbReference>
<dbReference type="SMART" id="SM01265">
    <property type="entry name" value="Mab-21"/>
    <property type="match status" value="1"/>
</dbReference>
<feature type="region of interest" description="Disordered" evidence="2">
    <location>
        <begin position="247"/>
        <end position="266"/>
    </location>
</feature>
<dbReference type="Proteomes" id="UP000796761">
    <property type="component" value="Unassembled WGS sequence"/>
</dbReference>
<organism evidence="4 5">
    <name type="scientific">Zosterops borbonicus</name>
    <dbReference type="NCBI Taxonomy" id="364589"/>
    <lineage>
        <taxon>Eukaryota</taxon>
        <taxon>Metazoa</taxon>
        <taxon>Chordata</taxon>
        <taxon>Craniata</taxon>
        <taxon>Vertebrata</taxon>
        <taxon>Euteleostomi</taxon>
        <taxon>Archelosauria</taxon>
        <taxon>Archosauria</taxon>
        <taxon>Dinosauria</taxon>
        <taxon>Saurischia</taxon>
        <taxon>Theropoda</taxon>
        <taxon>Coelurosauria</taxon>
        <taxon>Aves</taxon>
        <taxon>Neognathae</taxon>
        <taxon>Neoaves</taxon>
        <taxon>Telluraves</taxon>
        <taxon>Australaves</taxon>
        <taxon>Passeriformes</taxon>
        <taxon>Sylvioidea</taxon>
        <taxon>Zosteropidae</taxon>
        <taxon>Zosterops</taxon>
    </lineage>
</organism>
<keyword evidence="5" id="KW-1185">Reference proteome</keyword>
<comment type="caution">
    <text evidence="4">The sequence shown here is derived from an EMBL/GenBank/DDBJ whole genome shotgun (WGS) entry which is preliminary data.</text>
</comment>
<sequence length="646" mass="76113">MDSWVSWFLFLQNIFQYPKPVGDGLDEETRLHMELRAKLQEEERIRLEQEVEQLGLVQSGTSWGDLHWSALQPWQVGVFAGFLVLLLVTWFMWRKRTHEAEINGEEEKEKEKEEEQEDEEEDEDKIWAYDLRWLLEERIQWPTMDSWVSWFLFLQNIFQYPKPVGDGLDEETRLHMELHAKLQEEERIRLEQEVEQLGLVQSGTSWGDLHWSALQPWQVGVFAGFLVLLLVTWFMWRKRTHKAEINGEEEKEKEKEEEQEDEEEDEDKIWAYDLRWLLEERIQWPVQDLQAGCNRTMALVDNFISVLRRALSRTFFPVLQRAIGFGSAFEGWSASEEEVVYRVLVPLTPPLGHIFYLEPDTDQQRPGRNFCVLVALECRCPRDQQGVHLLCFLHHPDVVRRVTGQANLLDTLCTGSYLDVKKTVRWFCALVRASWRRLPQSRSWDLALLPSKRTCNLRLTNSQESFQVRVLFGVRRHGSDVFITGRSQGAHTPSTMWPETYTMAETKFFRHMAGQVPQDSSHLKCLQLLTGVLARKDFSAHAIKTVVMRLLSTLPVSQWHRRYFLLQLSDILEQLRLSLEEKHLEHFIVGNQRLPREIRLPPDIQRARPPNLFYSLAQDPDAHSQAMQAYWDLRQRLARVLAYGHC</sequence>
<feature type="compositionally biased region" description="Acidic residues" evidence="2">
    <location>
        <begin position="257"/>
        <end position="266"/>
    </location>
</feature>
<dbReference type="PRINTS" id="PR02107">
    <property type="entry name" value="INOS145TPRIP"/>
</dbReference>
<evidence type="ECO:0000256" key="3">
    <source>
        <dbReference type="SAM" id="Phobius"/>
    </source>
</evidence>
<dbReference type="AlphaFoldDB" id="A0A8K1GW12"/>